<dbReference type="Pfam" id="PF00407">
    <property type="entry name" value="Bet_v_1"/>
    <property type="match status" value="1"/>
</dbReference>
<dbReference type="Proteomes" id="UP000504604">
    <property type="component" value="Linkage group LG2"/>
</dbReference>
<organism evidence="2 3">
    <name type="scientific">Sesamum indicum</name>
    <name type="common">Oriental sesame</name>
    <name type="synonym">Sesamum orientale</name>
    <dbReference type="NCBI Taxonomy" id="4182"/>
    <lineage>
        <taxon>Eukaryota</taxon>
        <taxon>Viridiplantae</taxon>
        <taxon>Streptophyta</taxon>
        <taxon>Embryophyta</taxon>
        <taxon>Tracheophyta</taxon>
        <taxon>Spermatophyta</taxon>
        <taxon>Magnoliopsida</taxon>
        <taxon>eudicotyledons</taxon>
        <taxon>Gunneridae</taxon>
        <taxon>Pentapetalae</taxon>
        <taxon>asterids</taxon>
        <taxon>lamiids</taxon>
        <taxon>Lamiales</taxon>
        <taxon>Pedaliaceae</taxon>
        <taxon>Sesamum</taxon>
    </lineage>
</organism>
<keyword evidence="2" id="KW-1185">Reference proteome</keyword>
<dbReference type="PANTHER" id="PTHR31907">
    <property type="entry name" value="MLP-LIKE PROTEIN 423"/>
    <property type="match status" value="1"/>
</dbReference>
<dbReference type="Gene3D" id="3.30.530.20">
    <property type="match status" value="1"/>
</dbReference>
<dbReference type="InterPro" id="IPR023393">
    <property type="entry name" value="START-like_dom_sf"/>
</dbReference>
<dbReference type="GO" id="GO:0006952">
    <property type="term" value="P:defense response"/>
    <property type="evidence" value="ECO:0007669"/>
    <property type="project" value="InterPro"/>
</dbReference>
<dbReference type="OrthoDB" id="1858121at2759"/>
<evidence type="ECO:0000313" key="3">
    <source>
        <dbReference type="RefSeq" id="XP_011070720.1"/>
    </source>
</evidence>
<dbReference type="KEGG" id="sind:105156321"/>
<dbReference type="Gramene" id="SIN_1021311.t">
    <property type="protein sequence ID" value="SIN_1021311.t"/>
    <property type="gene ID" value="SIN_1021311"/>
</dbReference>
<name>A0A6I9SMI7_SESIN</name>
<dbReference type="InParanoid" id="A0A6I9SMI7"/>
<feature type="domain" description="Bet v I/Major latex protein" evidence="1">
    <location>
        <begin position="2"/>
        <end position="151"/>
    </location>
</feature>
<reference evidence="3" key="1">
    <citation type="submission" date="2025-08" db="UniProtKB">
        <authorList>
            <consortium name="RefSeq"/>
        </authorList>
    </citation>
    <scope>IDENTIFICATION</scope>
</reference>
<dbReference type="FunCoup" id="A0A6I9SMI7">
    <property type="interactions" value="255"/>
</dbReference>
<protein>
    <submittedName>
        <fullName evidence="3">Kirola-like</fullName>
    </submittedName>
</protein>
<dbReference type="RefSeq" id="XP_011070720.1">
    <property type="nucleotide sequence ID" value="XM_011072418.2"/>
</dbReference>
<dbReference type="CDD" id="cd07816">
    <property type="entry name" value="Bet_v1-like"/>
    <property type="match status" value="1"/>
</dbReference>
<dbReference type="SMART" id="SM01037">
    <property type="entry name" value="Bet_v_1"/>
    <property type="match status" value="1"/>
</dbReference>
<evidence type="ECO:0000259" key="1">
    <source>
        <dbReference type="SMART" id="SM01037"/>
    </source>
</evidence>
<dbReference type="InterPro" id="IPR051761">
    <property type="entry name" value="MLP-like_ligand-binding"/>
</dbReference>
<gene>
    <name evidence="3" type="primary">LOC105156321</name>
</gene>
<proteinExistence type="predicted"/>
<dbReference type="SUPFAM" id="SSF55961">
    <property type="entry name" value="Bet v1-like"/>
    <property type="match status" value="1"/>
</dbReference>
<dbReference type="GeneID" id="105156321"/>
<accession>A0A6I9SMI7</accession>
<evidence type="ECO:0000313" key="2">
    <source>
        <dbReference type="Proteomes" id="UP000504604"/>
    </source>
</evidence>
<dbReference type="AlphaFoldDB" id="A0A6I9SMI7"/>
<dbReference type="InterPro" id="IPR000916">
    <property type="entry name" value="Bet_v_I/MLP"/>
</dbReference>
<sequence>MGLLGKLTAQVEIKSDGDLFHQVFRHTPHHISGMSPDLVHGCGLHEGDWGTVGSIICWSYTDDGKQKIAKEIVEAIDEENKSIILKVIEGDLLEHYKSFVIRIHVDTKGEINLVTWVLEYEKLHEDIEDPIVFIAYLIKVTKNIETHHLKT</sequence>